<evidence type="ECO:0000256" key="3">
    <source>
        <dbReference type="ARBA" id="ARBA00008028"/>
    </source>
</evidence>
<evidence type="ECO:0000256" key="6">
    <source>
        <dbReference type="ARBA" id="ARBA00022475"/>
    </source>
</evidence>
<evidence type="ECO:0000313" key="16">
    <source>
        <dbReference type="WBParaSite" id="maker-uti_cns_0003189-snap-gene-0.5-mRNA-1"/>
    </source>
</evidence>
<evidence type="ECO:0000256" key="8">
    <source>
        <dbReference type="ARBA" id="ARBA00022741"/>
    </source>
</evidence>
<dbReference type="PROSITE" id="PS51421">
    <property type="entry name" value="RAS"/>
    <property type="match status" value="2"/>
</dbReference>
<dbReference type="SMART" id="SM00174">
    <property type="entry name" value="RHO"/>
    <property type="match status" value="2"/>
</dbReference>
<dbReference type="Proteomes" id="UP000095280">
    <property type="component" value="Unplaced"/>
</dbReference>
<evidence type="ECO:0000256" key="11">
    <source>
        <dbReference type="ARBA" id="ARBA00023136"/>
    </source>
</evidence>
<keyword evidence="14" id="KW-0636">Prenylation</keyword>
<comment type="similarity">
    <text evidence="4">Belongs to the small GTPase superfamily. Ras family.</text>
</comment>
<evidence type="ECO:0000256" key="2">
    <source>
        <dbReference type="ARBA" id="ARBA00004193"/>
    </source>
</evidence>
<keyword evidence="5" id="KW-0813">Transport</keyword>
<dbReference type="InterPro" id="IPR020849">
    <property type="entry name" value="Small_GTPase_Ras-type"/>
</dbReference>
<comment type="similarity">
    <text evidence="3">Belongs to the small GTPase superfamily. Ran family.</text>
</comment>
<accession>A0A1I8GUC5</accession>
<reference evidence="16" key="1">
    <citation type="submission" date="2016-11" db="UniProtKB">
        <authorList>
            <consortium name="WormBaseParasite"/>
        </authorList>
    </citation>
    <scope>IDENTIFICATION</scope>
</reference>
<dbReference type="PRINTS" id="PR00449">
    <property type="entry name" value="RASTRNSFRMNG"/>
</dbReference>
<dbReference type="SMART" id="SM00173">
    <property type="entry name" value="RAS"/>
    <property type="match status" value="2"/>
</dbReference>
<dbReference type="SMART" id="SM00176">
    <property type="entry name" value="RAN"/>
    <property type="match status" value="1"/>
</dbReference>
<keyword evidence="6" id="KW-1003">Cell membrane</keyword>
<evidence type="ECO:0000256" key="14">
    <source>
        <dbReference type="ARBA" id="ARBA00023289"/>
    </source>
</evidence>
<keyword evidence="7" id="KW-0488">Methylation</keyword>
<keyword evidence="9" id="KW-0653">Protein transport</keyword>
<keyword evidence="8" id="KW-0547">Nucleotide-binding</keyword>
<evidence type="ECO:0000256" key="12">
    <source>
        <dbReference type="ARBA" id="ARBA00023242"/>
    </source>
</evidence>
<keyword evidence="10" id="KW-0342">GTP-binding</keyword>
<dbReference type="PROSITE" id="PS51419">
    <property type="entry name" value="RAB"/>
    <property type="match status" value="2"/>
</dbReference>
<evidence type="ECO:0000256" key="10">
    <source>
        <dbReference type="ARBA" id="ARBA00023134"/>
    </source>
</evidence>
<protein>
    <submittedName>
        <fullName evidence="16">Ras-related protein M-Ras</fullName>
    </submittedName>
</protein>
<keyword evidence="15" id="KW-1185">Reference proteome</keyword>
<dbReference type="PROSITE" id="PS51418">
    <property type="entry name" value="RAN"/>
    <property type="match status" value="1"/>
</dbReference>
<dbReference type="InterPro" id="IPR002041">
    <property type="entry name" value="Ran_GTPase"/>
</dbReference>
<dbReference type="Gene3D" id="3.40.50.300">
    <property type="entry name" value="P-loop containing nucleotide triphosphate hydrolases"/>
    <property type="match status" value="2"/>
</dbReference>
<dbReference type="SUPFAM" id="SSF52540">
    <property type="entry name" value="P-loop containing nucleoside triphosphate hydrolases"/>
    <property type="match status" value="2"/>
</dbReference>
<evidence type="ECO:0000256" key="9">
    <source>
        <dbReference type="ARBA" id="ARBA00022927"/>
    </source>
</evidence>
<dbReference type="AlphaFoldDB" id="A0A1I8GUC5"/>
<keyword evidence="13" id="KW-0449">Lipoprotein</keyword>
<keyword evidence="11" id="KW-0472">Membrane</keyword>
<dbReference type="InterPro" id="IPR005225">
    <property type="entry name" value="Small_GTP-bd"/>
</dbReference>
<evidence type="ECO:0000256" key="1">
    <source>
        <dbReference type="ARBA" id="ARBA00004123"/>
    </source>
</evidence>
<proteinExistence type="inferred from homology"/>
<evidence type="ECO:0000256" key="5">
    <source>
        <dbReference type="ARBA" id="ARBA00022448"/>
    </source>
</evidence>
<dbReference type="NCBIfam" id="TIGR00231">
    <property type="entry name" value="small_GTP"/>
    <property type="match status" value="2"/>
</dbReference>
<sequence length="431" mass="49533">MAGRPPNSDDGTVFKLVVVGNGGVGKSALTIQYFQKMFVQDYDPTIEDSYIQFKMIDNEWYLLDVLDTAGQEEFSAMREQYMRKGDGFLLVYSVTDRKSFEDIRHFHTQILRVKDRDNYPMILLANKVDIVHLRQVFEDEGKALASQLKIQYIETSAKDPPFNVDEAFNTIVRIVRNQPREAAPAKEKKRRRGAGRKLKCELIIFVFQIAALLPGAMAGRPPNSDDGTVFKLVVVGNGGVGKSALTIQYFQKMFVQDYDPTIEDSYIQFKMIDNEWYLLDVLDTAGQDEFSAMREQYMRKGDGFLLVYSVTDRKSFEDIRHFHTQILRVKDREHYPMILLANKVDIVHLRQVFEDEGKALASQLKIQYIETSAKDPPFNVDEAFSAIVRIVRNQPREAVPAKEKKRRRGAGRKLKCELIFELARLGKKCTN</sequence>
<dbReference type="FunFam" id="3.40.50.300:FF:000080">
    <property type="entry name" value="Ras-like GTPase Ras1"/>
    <property type="match status" value="2"/>
</dbReference>
<dbReference type="GO" id="GO:0015031">
    <property type="term" value="P:protein transport"/>
    <property type="evidence" value="ECO:0007669"/>
    <property type="project" value="UniProtKB-KW"/>
</dbReference>
<evidence type="ECO:0000256" key="13">
    <source>
        <dbReference type="ARBA" id="ARBA00023288"/>
    </source>
</evidence>
<dbReference type="InterPro" id="IPR027417">
    <property type="entry name" value="P-loop_NTPase"/>
</dbReference>
<dbReference type="GO" id="GO:0005525">
    <property type="term" value="F:GTP binding"/>
    <property type="evidence" value="ECO:0007669"/>
    <property type="project" value="UniProtKB-KW"/>
</dbReference>
<dbReference type="GO" id="GO:0005634">
    <property type="term" value="C:nucleus"/>
    <property type="evidence" value="ECO:0007669"/>
    <property type="project" value="UniProtKB-SubCell"/>
</dbReference>
<dbReference type="PROSITE" id="PS51420">
    <property type="entry name" value="RHO"/>
    <property type="match status" value="2"/>
</dbReference>
<dbReference type="PANTHER" id="PTHR24070">
    <property type="entry name" value="RAS, DI-RAS, AND RHEB FAMILY MEMBERS OF SMALL GTPASE SUPERFAMILY"/>
    <property type="match status" value="1"/>
</dbReference>
<name>A0A1I8GUC5_9PLAT</name>
<evidence type="ECO:0000256" key="4">
    <source>
        <dbReference type="ARBA" id="ARBA00008344"/>
    </source>
</evidence>
<dbReference type="InterPro" id="IPR001806">
    <property type="entry name" value="Small_GTPase"/>
</dbReference>
<dbReference type="GO" id="GO:0006913">
    <property type="term" value="P:nucleocytoplasmic transport"/>
    <property type="evidence" value="ECO:0007669"/>
    <property type="project" value="InterPro"/>
</dbReference>
<organism evidence="15 16">
    <name type="scientific">Macrostomum lignano</name>
    <dbReference type="NCBI Taxonomy" id="282301"/>
    <lineage>
        <taxon>Eukaryota</taxon>
        <taxon>Metazoa</taxon>
        <taxon>Spiralia</taxon>
        <taxon>Lophotrochozoa</taxon>
        <taxon>Platyhelminthes</taxon>
        <taxon>Rhabditophora</taxon>
        <taxon>Macrostomorpha</taxon>
        <taxon>Macrostomida</taxon>
        <taxon>Macrostomidae</taxon>
        <taxon>Macrostomum</taxon>
    </lineage>
</organism>
<keyword evidence="12" id="KW-0539">Nucleus</keyword>
<evidence type="ECO:0000256" key="7">
    <source>
        <dbReference type="ARBA" id="ARBA00022481"/>
    </source>
</evidence>
<dbReference type="GO" id="GO:0005886">
    <property type="term" value="C:plasma membrane"/>
    <property type="evidence" value="ECO:0007669"/>
    <property type="project" value="UniProtKB-SubCell"/>
</dbReference>
<evidence type="ECO:0000313" key="15">
    <source>
        <dbReference type="Proteomes" id="UP000095280"/>
    </source>
</evidence>
<comment type="subcellular location">
    <subcellularLocation>
        <location evidence="2">Cell membrane</location>
        <topology evidence="2">Lipid-anchor</topology>
    </subcellularLocation>
    <subcellularLocation>
        <location evidence="1">Nucleus</location>
    </subcellularLocation>
</comment>
<dbReference type="Pfam" id="PF00071">
    <property type="entry name" value="Ras"/>
    <property type="match status" value="2"/>
</dbReference>
<dbReference type="WBParaSite" id="maker-uti_cns_0003189-snap-gene-0.5-mRNA-1">
    <property type="protein sequence ID" value="maker-uti_cns_0003189-snap-gene-0.5-mRNA-1"/>
    <property type="gene ID" value="maker-uti_cns_0003189-snap-gene-0.5"/>
</dbReference>
<dbReference type="SMART" id="SM00175">
    <property type="entry name" value="RAB"/>
    <property type="match status" value="2"/>
</dbReference>
<dbReference type="GO" id="GO:0007165">
    <property type="term" value="P:signal transduction"/>
    <property type="evidence" value="ECO:0007669"/>
    <property type="project" value="InterPro"/>
</dbReference>
<dbReference type="GO" id="GO:0003924">
    <property type="term" value="F:GTPase activity"/>
    <property type="evidence" value="ECO:0007669"/>
    <property type="project" value="InterPro"/>
</dbReference>